<dbReference type="EMBL" id="JBGFUD010001537">
    <property type="protein sequence ID" value="MFH4976423.1"/>
    <property type="molecule type" value="Genomic_DNA"/>
</dbReference>
<dbReference type="PANTHER" id="PTHR32019:SF2">
    <property type="entry name" value="R3H DOMAIN-CONTAINING PROTEIN 4"/>
    <property type="match status" value="1"/>
</dbReference>
<dbReference type="AlphaFoldDB" id="A0ABD6EHI9"/>
<comment type="caution">
    <text evidence="3">The sequence shown here is derived from an EMBL/GenBank/DDBJ whole genome shotgun (WGS) entry which is preliminary data.</text>
</comment>
<proteinExistence type="predicted"/>
<dbReference type="InterPro" id="IPR036867">
    <property type="entry name" value="R3H_dom_sf"/>
</dbReference>
<dbReference type="Pfam" id="PF13902">
    <property type="entry name" value="R3H-assoc"/>
    <property type="match status" value="1"/>
</dbReference>
<accession>A0ABD6EHI9</accession>
<dbReference type="Proteomes" id="UP001608902">
    <property type="component" value="Unassembled WGS sequence"/>
</dbReference>
<keyword evidence="4" id="KW-1185">Reference proteome</keyword>
<feature type="region of interest" description="Disordered" evidence="1">
    <location>
        <begin position="103"/>
        <end position="138"/>
    </location>
</feature>
<evidence type="ECO:0000259" key="2">
    <source>
        <dbReference type="Pfam" id="PF13902"/>
    </source>
</evidence>
<feature type="compositionally biased region" description="Basic and acidic residues" evidence="1">
    <location>
        <begin position="103"/>
        <end position="120"/>
    </location>
</feature>
<evidence type="ECO:0000313" key="3">
    <source>
        <dbReference type="EMBL" id="MFH4976423.1"/>
    </source>
</evidence>
<sequence length="261" mass="30913">MVHLLQVSKKVISHQKYLEAETCGLRAHKSMGARKWRRIEHAYSIYAMADPEDICTDFSDIFPSTITAFTKLFMDEKNMQTWYEFIEKDEEEQQRILDNELKEHGRNHDENDDQKLKSKPTDSPGTSAADDWEDSRNHHPAYTSTASFNRMDRRFKSLFLQKRLPWKFIRDSEKKLRNHFETKNDDTMWTSSHSCSPLERLLLHGLSQYLLLHSSSCLDEWGERVVRIWNMRPYFIPPHKFLVSHLSTIPSHRKILDKSSL</sequence>
<dbReference type="PANTHER" id="PTHR32019">
    <property type="entry name" value="R3H DOMAIN-CONTAINING PROTEIN 4"/>
    <property type="match status" value="1"/>
</dbReference>
<feature type="domain" description="R3H-associated N-terminal" evidence="2">
    <location>
        <begin position="28"/>
        <end position="157"/>
    </location>
</feature>
<dbReference type="SUPFAM" id="SSF82708">
    <property type="entry name" value="R3H domain"/>
    <property type="match status" value="1"/>
</dbReference>
<reference evidence="3 4" key="1">
    <citation type="submission" date="2024-08" db="EMBL/GenBank/DDBJ databases">
        <title>Gnathostoma spinigerum genome.</title>
        <authorList>
            <person name="Gonzalez-Bertolin B."/>
            <person name="Monzon S."/>
            <person name="Zaballos A."/>
            <person name="Jimenez P."/>
            <person name="Dekumyoy P."/>
            <person name="Varona S."/>
            <person name="Cuesta I."/>
            <person name="Sumanam S."/>
            <person name="Adisakwattana P."/>
            <person name="Gasser R.B."/>
            <person name="Hernandez-Gonzalez A."/>
            <person name="Young N.D."/>
            <person name="Perteguer M.J."/>
        </authorList>
    </citation>
    <scope>NUCLEOTIDE SEQUENCE [LARGE SCALE GENOMIC DNA]</scope>
    <source>
        <strain evidence="3">AL3</strain>
        <tissue evidence="3">Liver</tissue>
    </source>
</reference>
<name>A0ABD6EHI9_9BILA</name>
<protein>
    <recommendedName>
        <fullName evidence="2">R3H-associated N-terminal domain-containing protein</fullName>
    </recommendedName>
</protein>
<organism evidence="3 4">
    <name type="scientific">Gnathostoma spinigerum</name>
    <dbReference type="NCBI Taxonomy" id="75299"/>
    <lineage>
        <taxon>Eukaryota</taxon>
        <taxon>Metazoa</taxon>
        <taxon>Ecdysozoa</taxon>
        <taxon>Nematoda</taxon>
        <taxon>Chromadorea</taxon>
        <taxon>Rhabditida</taxon>
        <taxon>Spirurina</taxon>
        <taxon>Gnathostomatomorpha</taxon>
        <taxon>Gnathostomatoidea</taxon>
        <taxon>Gnathostomatidae</taxon>
        <taxon>Gnathostoma</taxon>
    </lineage>
</organism>
<dbReference type="InterPro" id="IPR039629">
    <property type="entry name" value="R3HDM4"/>
</dbReference>
<evidence type="ECO:0000313" key="4">
    <source>
        <dbReference type="Proteomes" id="UP001608902"/>
    </source>
</evidence>
<evidence type="ECO:0000256" key="1">
    <source>
        <dbReference type="SAM" id="MobiDB-lite"/>
    </source>
</evidence>
<dbReference type="InterPro" id="IPR025952">
    <property type="entry name" value="R3H-assoc_dom"/>
</dbReference>
<gene>
    <name evidence="3" type="ORF">AB6A40_003132</name>
</gene>